<reference evidence="3 4" key="1">
    <citation type="submission" date="2013-07" db="EMBL/GenBank/DDBJ databases">
        <title>Genome of Archaeoglobus fulgidus.</title>
        <authorList>
            <person name="Fiebig A."/>
            <person name="Birkeland N.-K."/>
        </authorList>
    </citation>
    <scope>NUCLEOTIDE SEQUENCE [LARGE SCALE GENOMIC DNA]</scope>
    <source>
        <strain evidence="3 4">DSM 8774</strain>
    </source>
</reference>
<sequence length="78" mass="9556">MRRYSIKEILDKFRWHPEFDFSKVRIRYIDRPKGYSEVSGDDIKEIGHMFIYLYSGAAIPHHRIVEIRYGEEVVWRRP</sequence>
<accession>A0A075WI50</accession>
<dbReference type="KEGG" id="afg:AFULGI_00004240"/>
<comment type="similarity">
    <text evidence="1">Belongs to the UPF0248 family.</text>
</comment>
<evidence type="ECO:0000313" key="3">
    <source>
        <dbReference type="EMBL" id="AIG97238.1"/>
    </source>
</evidence>
<proteinExistence type="inferred from homology"/>
<dbReference type="RefSeq" id="WP_048064230.1">
    <property type="nucleotide sequence ID" value="NZ_CP006577.1"/>
</dbReference>
<evidence type="ECO:0000313" key="4">
    <source>
        <dbReference type="Proteomes" id="UP000028501"/>
    </source>
</evidence>
<dbReference type="InterPro" id="IPR040459">
    <property type="entry name" value="MJ1316"/>
</dbReference>
<dbReference type="Proteomes" id="UP000028501">
    <property type="component" value="Chromosome"/>
</dbReference>
<dbReference type="GeneID" id="24793958"/>
<dbReference type="InterPro" id="IPR007547">
    <property type="entry name" value="UPF0248"/>
</dbReference>
<dbReference type="Pfam" id="PF04457">
    <property type="entry name" value="MJ1316"/>
    <property type="match status" value="1"/>
</dbReference>
<organism evidence="3 4">
    <name type="scientific">Archaeoglobus fulgidus DSM 8774</name>
    <dbReference type="NCBI Taxonomy" id="1344584"/>
    <lineage>
        <taxon>Archaea</taxon>
        <taxon>Methanobacteriati</taxon>
        <taxon>Methanobacteriota</taxon>
        <taxon>Archaeoglobi</taxon>
        <taxon>Archaeoglobales</taxon>
        <taxon>Archaeoglobaceae</taxon>
        <taxon>Archaeoglobus</taxon>
    </lineage>
</organism>
<dbReference type="HOGENOM" id="CLU_172276_2_0_2"/>
<evidence type="ECO:0000256" key="1">
    <source>
        <dbReference type="HAMAP-Rule" id="MF_01245"/>
    </source>
</evidence>
<dbReference type="HAMAP" id="MF_01245">
    <property type="entry name" value="UPF0248"/>
    <property type="match status" value="1"/>
</dbReference>
<gene>
    <name evidence="3" type="ORF">AFULGI_00004240</name>
</gene>
<protein>
    <recommendedName>
        <fullName evidence="1">UPF0248 protein AFULGI_00004240</fullName>
    </recommendedName>
</protein>
<dbReference type="AlphaFoldDB" id="A0A075WI50"/>
<feature type="domain" description="MJ1316 RNA cyclic group end recognition" evidence="2">
    <location>
        <begin position="5"/>
        <end position="77"/>
    </location>
</feature>
<name>A0A075WI50_ARCFL</name>
<evidence type="ECO:0000259" key="2">
    <source>
        <dbReference type="Pfam" id="PF04457"/>
    </source>
</evidence>
<dbReference type="EMBL" id="CP006577">
    <property type="protein sequence ID" value="AIG97238.1"/>
    <property type="molecule type" value="Genomic_DNA"/>
</dbReference>